<dbReference type="AlphaFoldDB" id="A0AAN9XZ66"/>
<dbReference type="SUPFAM" id="SSF51045">
    <property type="entry name" value="WW domain"/>
    <property type="match status" value="1"/>
</dbReference>
<dbReference type="InterPro" id="IPR007527">
    <property type="entry name" value="Znf_SWIM"/>
</dbReference>
<evidence type="ECO:0008006" key="7">
    <source>
        <dbReference type="Google" id="ProtNLM"/>
    </source>
</evidence>
<evidence type="ECO:0000256" key="1">
    <source>
        <dbReference type="PROSITE-ProRule" id="PRU00325"/>
    </source>
</evidence>
<evidence type="ECO:0000259" key="4">
    <source>
        <dbReference type="PROSITE" id="PS50966"/>
    </source>
</evidence>
<comment type="caution">
    <text evidence="5">The sequence shown here is derived from an EMBL/GenBank/DDBJ whole genome shotgun (WGS) entry which is preliminary data.</text>
</comment>
<dbReference type="EMBL" id="JBBCAQ010000037">
    <property type="protein sequence ID" value="KAK7573928.1"/>
    <property type="molecule type" value="Genomic_DNA"/>
</dbReference>
<dbReference type="PROSITE" id="PS50020">
    <property type="entry name" value="WW_DOMAIN_2"/>
    <property type="match status" value="1"/>
</dbReference>
<dbReference type="InterPro" id="IPR001202">
    <property type="entry name" value="WW_dom"/>
</dbReference>
<keyword evidence="1" id="KW-0862">Zinc</keyword>
<dbReference type="PROSITE" id="PS50966">
    <property type="entry name" value="ZF_SWIM"/>
    <property type="match status" value="1"/>
</dbReference>
<organism evidence="5 6">
    <name type="scientific">Parthenolecanium corni</name>
    <dbReference type="NCBI Taxonomy" id="536013"/>
    <lineage>
        <taxon>Eukaryota</taxon>
        <taxon>Metazoa</taxon>
        <taxon>Ecdysozoa</taxon>
        <taxon>Arthropoda</taxon>
        <taxon>Hexapoda</taxon>
        <taxon>Insecta</taxon>
        <taxon>Pterygota</taxon>
        <taxon>Neoptera</taxon>
        <taxon>Paraneoptera</taxon>
        <taxon>Hemiptera</taxon>
        <taxon>Sternorrhyncha</taxon>
        <taxon>Coccoidea</taxon>
        <taxon>Coccidae</taxon>
        <taxon>Parthenolecanium</taxon>
    </lineage>
</organism>
<keyword evidence="1" id="KW-0863">Zinc-finger</keyword>
<accession>A0AAN9XZ66</accession>
<protein>
    <recommendedName>
        <fullName evidence="7">Polyglutamine tract-binding protein 1</fullName>
    </recommendedName>
</protein>
<keyword evidence="6" id="KW-1185">Reference proteome</keyword>
<dbReference type="Proteomes" id="UP001367676">
    <property type="component" value="Unassembled WGS sequence"/>
</dbReference>
<dbReference type="CDD" id="cd00201">
    <property type="entry name" value="WW"/>
    <property type="match status" value="1"/>
</dbReference>
<keyword evidence="1" id="KW-0479">Metal-binding</keyword>
<dbReference type="Gene3D" id="3.40.30.10">
    <property type="entry name" value="Glutaredoxin"/>
    <property type="match status" value="1"/>
</dbReference>
<dbReference type="Gene3D" id="2.20.70.10">
    <property type="match status" value="1"/>
</dbReference>
<name>A0AAN9XZ66_9HEMI</name>
<dbReference type="InterPro" id="IPR036020">
    <property type="entry name" value="WW_dom_sf"/>
</dbReference>
<evidence type="ECO:0000313" key="6">
    <source>
        <dbReference type="Proteomes" id="UP001367676"/>
    </source>
</evidence>
<sequence length="1029" mass="118358">MPLPPALLARLAKRGILNANNVKVLAEINDKENEKEDEEIIAENYDESEQQNKKDLSSVVDVGRVNEETKITKAYLDIKFKGYPGCPNKYNVWHECSLFCKEYWGEGKKRPNRKYVYCRKKMLEKYPLPEDWIEVYDAGTGRYYYWDEENDVVSWLPPSHPRALITDSAAHFREERHTVEGDKHSDDDKKSDSEDDSSSDSSSSVDTKRQRRRYSSSDKDSDRSDDEKRSKAKSTRSSAFDKYSKNRSKVRENDLDPMDPASYSDIPRGGWSVGLEKGTEAKTGVDTTAGGSLYQMRPYPNPGAVLRANAKSCLSLNALHVHKSKHHAVRAKLNTTPLNFVDFSAFESWKQSIEEETLSKFVKPRTSFILKNGNKKTKFVCHRSGKIRLKTEQRKRAGRKKGSCKLDAFCPAFITIEEDMHGLIKGEFYGSHNHESEIQYLTLSQEEKKKIADSLNKGATFEDILDDVQNSSNFEYPSKRFHTLKRKDLHNIMREFKISFTERLARDATNIHSLVQECEQRFGENSPMKLFKPQNVDGVEGMEGANAEDFILIIITSAQKQILAQCKHNQIYVDTSHGIKGLDFHLTSVLAMNGSGLCLPVAFCISNIVNANILNIFFAIINKECGNILTSTFTSKDFPIFINAWCKVMSVPDKWQVDKNLSQNLQKMMINDELDHITRTLVEEMDNQLLTPFSLKFVEKLLGNESTKEYGQFLVHEYYDSFSDCLVDYKKHAEIHTNSKLDVMYRVLKEIYFKGIKVRRLDFSVFRLLKMAWDNLFVRLTFMKKENGEYMFKMYKNRHDASTLIPYEDIIKRDQSYEVRSASNAEKTYLLEKEFENCSCQLRCADCDSCLHIYSCSCIDFSIAENVCKHVHAVVTFEKTLAAKSIFCHSEDVNKSEILFPVEDNSYRKKKKNCIRDSKQELIDALYQLSLLIQTKSYDAKVYEEGAGFVRKTLDLFSENSSTKNQPQPSEFKKEEDSVFSKDIIICDKSVCEEASEQLRVEEVKLMLVDEVVEEIVIVDMHPADDSYV</sequence>
<proteinExistence type="predicted"/>
<gene>
    <name evidence="5" type="ORF">V9T40_011119</name>
</gene>
<evidence type="ECO:0000313" key="5">
    <source>
        <dbReference type="EMBL" id="KAK7573928.1"/>
    </source>
</evidence>
<feature type="compositionally biased region" description="Basic and acidic residues" evidence="2">
    <location>
        <begin position="176"/>
        <end position="192"/>
    </location>
</feature>
<dbReference type="Pfam" id="PF00397">
    <property type="entry name" value="WW"/>
    <property type="match status" value="1"/>
</dbReference>
<feature type="compositionally biased region" description="Basic and acidic residues" evidence="2">
    <location>
        <begin position="215"/>
        <end position="229"/>
    </location>
</feature>
<dbReference type="SMART" id="SM00456">
    <property type="entry name" value="WW"/>
    <property type="match status" value="1"/>
</dbReference>
<evidence type="ECO:0000259" key="3">
    <source>
        <dbReference type="PROSITE" id="PS50020"/>
    </source>
</evidence>
<dbReference type="GO" id="GO:0008270">
    <property type="term" value="F:zinc ion binding"/>
    <property type="evidence" value="ECO:0007669"/>
    <property type="project" value="UniProtKB-KW"/>
</dbReference>
<reference evidence="5 6" key="1">
    <citation type="submission" date="2024-03" db="EMBL/GenBank/DDBJ databases">
        <title>Adaptation during the transition from Ophiocordyceps entomopathogen to insect associate is accompanied by gene loss and intensified selection.</title>
        <authorList>
            <person name="Ward C.M."/>
            <person name="Onetto C.A."/>
            <person name="Borneman A.R."/>
        </authorList>
    </citation>
    <scope>NUCLEOTIDE SEQUENCE [LARGE SCALE GENOMIC DNA]</scope>
    <source>
        <strain evidence="5">AWRI1</strain>
        <tissue evidence="5">Single Adult Female</tissue>
    </source>
</reference>
<dbReference type="PANTHER" id="PTHR33936:SF24">
    <property type="entry name" value="C2H2-TYPE DOMAIN-CONTAINING PROTEIN"/>
    <property type="match status" value="1"/>
</dbReference>
<feature type="region of interest" description="Disordered" evidence="2">
    <location>
        <begin position="176"/>
        <end position="268"/>
    </location>
</feature>
<evidence type="ECO:0000256" key="2">
    <source>
        <dbReference type="SAM" id="MobiDB-lite"/>
    </source>
</evidence>
<dbReference type="PANTHER" id="PTHR33936">
    <property type="entry name" value="PROTEIN CBG17840"/>
    <property type="match status" value="1"/>
</dbReference>
<feature type="domain" description="WW" evidence="3">
    <location>
        <begin position="126"/>
        <end position="160"/>
    </location>
</feature>
<feature type="domain" description="SWIM-type" evidence="4">
    <location>
        <begin position="817"/>
        <end position="879"/>
    </location>
</feature>
<dbReference type="InterPro" id="IPR052797">
    <property type="entry name" value="RegFact_GeneExpr_CellDeath"/>
</dbReference>